<feature type="compositionally biased region" description="Acidic residues" evidence="1">
    <location>
        <begin position="99"/>
        <end position="113"/>
    </location>
</feature>
<feature type="non-terminal residue" evidence="2">
    <location>
        <position position="369"/>
    </location>
</feature>
<proteinExistence type="predicted"/>
<sequence length="369" mass="40243">KESAEAGSPGVIVYRYDGFLMQPVAPPSPDYVPGLEHPSSPDYVLGPEHPPSPVEIPYVPEPKYPEYLEPSDDEAPLEDQPLPANASPTATSPGYVADFDLDEDPKEDPEDDHADYPANRGDGDDESSDDDDDDDTDDEDEDPFEDEEDDKEEEEHLAPADSSDVPIVDPVLSAGDTEALEANEPTPTPRSAHIIIPLSHTCLRRARKTVRLEPSMSASIVACIARHAALLSPPLPIPSLPLPFPSPLTTSPTDIGAPLGYRAVEIRMRALLPSTSRGTNIPEADVPPRKRACLTTHALRFEVEESFAAGAARQPGPTESDLRRYRVEQAGYEINDTWDEIVDTLMKIATTTLEGVDQRVAELDTTIRQ</sequence>
<feature type="region of interest" description="Disordered" evidence="1">
    <location>
        <begin position="23"/>
        <end position="169"/>
    </location>
</feature>
<comment type="caution">
    <text evidence="2">The sequence shown here is derived from an EMBL/GenBank/DDBJ whole genome shotgun (WGS) entry which is preliminary data.</text>
</comment>
<evidence type="ECO:0000313" key="2">
    <source>
        <dbReference type="EMBL" id="GFA97968.1"/>
    </source>
</evidence>
<feature type="non-terminal residue" evidence="2">
    <location>
        <position position="1"/>
    </location>
</feature>
<name>A0A699KJJ4_TANCI</name>
<feature type="compositionally biased region" description="Pro residues" evidence="1">
    <location>
        <begin position="48"/>
        <end position="62"/>
    </location>
</feature>
<accession>A0A699KJJ4</accession>
<gene>
    <name evidence="2" type="ORF">Tci_669940</name>
</gene>
<feature type="compositionally biased region" description="Acidic residues" evidence="1">
    <location>
        <begin position="123"/>
        <end position="155"/>
    </location>
</feature>
<organism evidence="2">
    <name type="scientific">Tanacetum cinerariifolium</name>
    <name type="common">Dalmatian daisy</name>
    <name type="synonym">Chrysanthemum cinerariifolium</name>
    <dbReference type="NCBI Taxonomy" id="118510"/>
    <lineage>
        <taxon>Eukaryota</taxon>
        <taxon>Viridiplantae</taxon>
        <taxon>Streptophyta</taxon>
        <taxon>Embryophyta</taxon>
        <taxon>Tracheophyta</taxon>
        <taxon>Spermatophyta</taxon>
        <taxon>Magnoliopsida</taxon>
        <taxon>eudicotyledons</taxon>
        <taxon>Gunneridae</taxon>
        <taxon>Pentapetalae</taxon>
        <taxon>asterids</taxon>
        <taxon>campanulids</taxon>
        <taxon>Asterales</taxon>
        <taxon>Asteraceae</taxon>
        <taxon>Asteroideae</taxon>
        <taxon>Anthemideae</taxon>
        <taxon>Anthemidinae</taxon>
        <taxon>Tanacetum</taxon>
    </lineage>
</organism>
<protein>
    <recommendedName>
        <fullName evidence="3">Reverse transcriptase domain-containing protein</fullName>
    </recommendedName>
</protein>
<reference evidence="2" key="1">
    <citation type="journal article" date="2019" name="Sci. Rep.">
        <title>Draft genome of Tanacetum cinerariifolium, the natural source of mosquito coil.</title>
        <authorList>
            <person name="Yamashiro T."/>
            <person name="Shiraishi A."/>
            <person name="Satake H."/>
            <person name="Nakayama K."/>
        </authorList>
    </citation>
    <scope>NUCLEOTIDE SEQUENCE</scope>
</reference>
<dbReference type="EMBL" id="BKCJ010526524">
    <property type="protein sequence ID" value="GFA97968.1"/>
    <property type="molecule type" value="Genomic_DNA"/>
</dbReference>
<dbReference type="AlphaFoldDB" id="A0A699KJJ4"/>
<evidence type="ECO:0008006" key="3">
    <source>
        <dbReference type="Google" id="ProtNLM"/>
    </source>
</evidence>
<evidence type="ECO:0000256" key="1">
    <source>
        <dbReference type="SAM" id="MobiDB-lite"/>
    </source>
</evidence>